<proteinExistence type="predicted"/>
<reference evidence="2" key="1">
    <citation type="submission" date="2019-02" db="EMBL/GenBank/DDBJ databases">
        <title>Draft genome sequence of Dolichospermum planctonicum NIES-80.</title>
        <authorList>
            <person name="Yamaguchi H."/>
            <person name="Suzuki S."/>
            <person name="Kawachi M."/>
        </authorList>
    </citation>
    <scope>NUCLEOTIDE SEQUENCE [LARGE SCALE GENOMIC DNA]</scope>
    <source>
        <strain evidence="2">NIES-80</strain>
    </source>
</reference>
<dbReference type="AlphaFoldDB" id="A0A480A7T0"/>
<comment type="caution">
    <text evidence="1">The sequence shown here is derived from an EMBL/GenBank/DDBJ whole genome shotgun (WGS) entry which is preliminary data.</text>
</comment>
<organism evidence="1 2">
    <name type="scientific">Dolichospermum planctonicum</name>
    <dbReference type="NCBI Taxonomy" id="136072"/>
    <lineage>
        <taxon>Bacteria</taxon>
        <taxon>Bacillati</taxon>
        <taxon>Cyanobacteriota</taxon>
        <taxon>Cyanophyceae</taxon>
        <taxon>Nostocales</taxon>
        <taxon>Aphanizomenonaceae</taxon>
        <taxon>Dolichospermum</taxon>
    </lineage>
</organism>
<evidence type="ECO:0000313" key="2">
    <source>
        <dbReference type="Proteomes" id="UP000299367"/>
    </source>
</evidence>
<name>A0A480A7T0_9CYAN</name>
<dbReference type="EMBL" id="BJCF01000005">
    <property type="protein sequence ID" value="GCL41110.1"/>
    <property type="molecule type" value="Genomic_DNA"/>
</dbReference>
<gene>
    <name evidence="1" type="ORF">NIES80_08040</name>
</gene>
<protein>
    <submittedName>
        <fullName evidence="1">Uncharacterized protein</fullName>
    </submittedName>
</protein>
<sequence>MIVTRLLYPLMTMIKAVKVHYLKKSFLLFGTDKDIISIADNFDAPLEEFEN</sequence>
<evidence type="ECO:0000313" key="1">
    <source>
        <dbReference type="EMBL" id="GCL41110.1"/>
    </source>
</evidence>
<dbReference type="Proteomes" id="UP000299367">
    <property type="component" value="Unassembled WGS sequence"/>
</dbReference>
<accession>A0A480A7T0</accession>